<dbReference type="Proteomes" id="UP000030437">
    <property type="component" value="Unassembled WGS sequence"/>
</dbReference>
<dbReference type="PANTHER" id="PTHR34390">
    <property type="entry name" value="UPF0442 PROTEIN YJJB-RELATED"/>
    <property type="match status" value="1"/>
</dbReference>
<name>A0A0A3IQY0_9BACI</name>
<feature type="transmembrane region" description="Helical" evidence="8">
    <location>
        <begin position="6"/>
        <end position="23"/>
    </location>
</feature>
<evidence type="ECO:0000256" key="3">
    <source>
        <dbReference type="ARBA" id="ARBA00022519"/>
    </source>
</evidence>
<organism evidence="10 11">
    <name type="scientific">Lysinibacillus odysseyi 34hs-1 = NBRC 100172</name>
    <dbReference type="NCBI Taxonomy" id="1220589"/>
    <lineage>
        <taxon>Bacteria</taxon>
        <taxon>Bacillati</taxon>
        <taxon>Bacillota</taxon>
        <taxon>Bacilli</taxon>
        <taxon>Bacillales</taxon>
        <taxon>Bacillaceae</taxon>
        <taxon>Lysinibacillus</taxon>
    </lineage>
</organism>
<evidence type="ECO:0000256" key="1">
    <source>
        <dbReference type="ARBA" id="ARBA00004651"/>
    </source>
</evidence>
<comment type="caution">
    <text evidence="10">The sequence shown here is derived from an EMBL/GenBank/DDBJ whole genome shotgun (WGS) entry which is preliminary data.</text>
</comment>
<dbReference type="OrthoDB" id="9810047at2"/>
<dbReference type="EMBL" id="JPVP01000053">
    <property type="protein sequence ID" value="KGR85845.1"/>
    <property type="molecule type" value="Genomic_DNA"/>
</dbReference>
<feature type="transmembrane region" description="Helical" evidence="8">
    <location>
        <begin position="78"/>
        <end position="98"/>
    </location>
</feature>
<evidence type="ECO:0000256" key="4">
    <source>
        <dbReference type="ARBA" id="ARBA00022692"/>
    </source>
</evidence>
<dbReference type="AlphaFoldDB" id="A0A0A3IQY0"/>
<feature type="domain" description="Threonine/Serine exporter ThrE" evidence="9">
    <location>
        <begin position="8"/>
        <end position="134"/>
    </location>
</feature>
<dbReference type="RefSeq" id="WP_036153383.1">
    <property type="nucleotide sequence ID" value="NZ_AVCX01000008.1"/>
</dbReference>
<feature type="transmembrane region" description="Helical" evidence="8">
    <location>
        <begin position="28"/>
        <end position="45"/>
    </location>
</feature>
<keyword evidence="6 8" id="KW-0472">Membrane</keyword>
<feature type="transmembrane region" description="Helical" evidence="8">
    <location>
        <begin position="118"/>
        <end position="139"/>
    </location>
</feature>
<dbReference type="eggNOG" id="COG3610">
    <property type="taxonomic scope" value="Bacteria"/>
</dbReference>
<comment type="similarity">
    <text evidence="7">Belongs to the ThrE exporter (TC 2.A.79) family.</text>
</comment>
<dbReference type="InterPro" id="IPR050539">
    <property type="entry name" value="ThrE_Dicarb/AminoAcid_Exp"/>
</dbReference>
<sequence length="162" mass="17867">METFLQIGLSFVATACFGVIFNAPIKAIPWCGIVGAVGWIIYSLLSQNGVYEVHASFLGAFVVAIVAHIYARQFRMPMIVFSVSGIIPLVPGGIAYNAMRHIVEVDYLTGMEYGMRAFLISGAIAMGLVFAEVIMQLMFRFMNRGRTSIQSFVKEKKATKLK</sequence>
<dbReference type="InterPro" id="IPR024528">
    <property type="entry name" value="ThrE_2"/>
</dbReference>
<evidence type="ECO:0000256" key="2">
    <source>
        <dbReference type="ARBA" id="ARBA00022475"/>
    </source>
</evidence>
<feature type="transmembrane region" description="Helical" evidence="8">
    <location>
        <begin position="51"/>
        <end position="71"/>
    </location>
</feature>
<comment type="subcellular location">
    <subcellularLocation>
        <location evidence="1">Cell membrane</location>
        <topology evidence="1">Multi-pass membrane protein</topology>
    </subcellularLocation>
</comment>
<keyword evidence="4 8" id="KW-0812">Transmembrane</keyword>
<proteinExistence type="inferred from homology"/>
<gene>
    <name evidence="10" type="ORF">CD32_08360</name>
</gene>
<evidence type="ECO:0000256" key="5">
    <source>
        <dbReference type="ARBA" id="ARBA00022989"/>
    </source>
</evidence>
<keyword evidence="11" id="KW-1185">Reference proteome</keyword>
<dbReference type="PANTHER" id="PTHR34390:SF1">
    <property type="entry name" value="SUCCINATE TRANSPORTER SUBUNIT YJJB-RELATED"/>
    <property type="match status" value="1"/>
</dbReference>
<evidence type="ECO:0000313" key="11">
    <source>
        <dbReference type="Proteomes" id="UP000030437"/>
    </source>
</evidence>
<evidence type="ECO:0000256" key="6">
    <source>
        <dbReference type="ARBA" id="ARBA00023136"/>
    </source>
</evidence>
<keyword evidence="5 8" id="KW-1133">Transmembrane helix</keyword>
<reference evidence="10 11" key="1">
    <citation type="submission" date="2014-02" db="EMBL/GenBank/DDBJ databases">
        <title>Draft genome sequence of Lysinibacillus odysseyi NBRC 100172.</title>
        <authorList>
            <person name="Zhang F."/>
            <person name="Wang G."/>
            <person name="Zhang L."/>
        </authorList>
    </citation>
    <scope>NUCLEOTIDE SEQUENCE [LARGE SCALE GENOMIC DNA]</scope>
    <source>
        <strain evidence="10 11">NBRC 100172</strain>
    </source>
</reference>
<evidence type="ECO:0000313" key="10">
    <source>
        <dbReference type="EMBL" id="KGR85845.1"/>
    </source>
</evidence>
<dbReference type="GO" id="GO:0005886">
    <property type="term" value="C:plasma membrane"/>
    <property type="evidence" value="ECO:0007669"/>
    <property type="project" value="UniProtKB-SubCell"/>
</dbReference>
<protein>
    <submittedName>
        <fullName evidence="10">Membrane protein</fullName>
    </submittedName>
</protein>
<dbReference type="GO" id="GO:0015744">
    <property type="term" value="P:succinate transport"/>
    <property type="evidence" value="ECO:0007669"/>
    <property type="project" value="TreeGrafter"/>
</dbReference>
<keyword evidence="3" id="KW-0997">Cell inner membrane</keyword>
<dbReference type="Pfam" id="PF12821">
    <property type="entry name" value="ThrE_2"/>
    <property type="match status" value="1"/>
</dbReference>
<evidence type="ECO:0000259" key="9">
    <source>
        <dbReference type="Pfam" id="PF12821"/>
    </source>
</evidence>
<evidence type="ECO:0000256" key="7">
    <source>
        <dbReference type="ARBA" id="ARBA00034125"/>
    </source>
</evidence>
<keyword evidence="2" id="KW-1003">Cell membrane</keyword>
<accession>A0A0A3IQY0</accession>
<evidence type="ECO:0000256" key="8">
    <source>
        <dbReference type="SAM" id="Phobius"/>
    </source>
</evidence>